<keyword evidence="3" id="KW-1185">Reference proteome</keyword>
<accession>A0A7K3WUM1</accession>
<dbReference type="Pfam" id="PF20613">
    <property type="entry name" value="HipA_2"/>
    <property type="match status" value="1"/>
</dbReference>
<dbReference type="RefSeq" id="WP_163286830.1">
    <property type="nucleotide sequence ID" value="NZ_JAAGVY010000050.1"/>
</dbReference>
<gene>
    <name evidence="2" type="ORF">G3O08_17900</name>
</gene>
<dbReference type="AlphaFoldDB" id="A0A7K3WUM1"/>
<evidence type="ECO:0000313" key="3">
    <source>
        <dbReference type="Proteomes" id="UP000486602"/>
    </source>
</evidence>
<name>A0A7K3WUM1_9FLAO</name>
<protein>
    <recommendedName>
        <fullName evidence="1">HipA-like kinase domain-containing protein</fullName>
    </recommendedName>
</protein>
<sequence length="256" mass="30068">MQILCNDPSMKLWIVKSSRNEMPAYRLIKELIAYRFAELWAIKQPIAALIEVNPEHLKALDIDPTPYSIPCFGSQWRPHRLDWDKFMAFSDKPFIKNFDGFEDLLKIALFDLWTGNEDRFAENHNLLIESSNRRTAILAIDHEAILNSSNSNHNVIYTDSKMMLPETYFNLLSSNSIEHVLSQFKEKRQYCKFLVQEFPNLIEKCSANLKSIFEEIPTEWGINSDEIFEYVQRELFKDSWIETVSEQFTTLASRLK</sequence>
<evidence type="ECO:0000313" key="2">
    <source>
        <dbReference type="EMBL" id="NEN25373.1"/>
    </source>
</evidence>
<proteinExistence type="predicted"/>
<dbReference type="EMBL" id="JAAGVY010000050">
    <property type="protein sequence ID" value="NEN25373.1"/>
    <property type="molecule type" value="Genomic_DNA"/>
</dbReference>
<reference evidence="2 3" key="1">
    <citation type="submission" date="2020-02" db="EMBL/GenBank/DDBJ databases">
        <title>Out from the shadows clarifying the taxonomy of the family Cryomorphaceae and related taxa by utilizing the GTDB taxonomic framework.</title>
        <authorList>
            <person name="Bowman J.P."/>
        </authorList>
    </citation>
    <scope>NUCLEOTIDE SEQUENCE [LARGE SCALE GENOMIC DNA]</scope>
    <source>
        <strain evidence="2 3">QSSC 1-22</strain>
    </source>
</reference>
<dbReference type="Proteomes" id="UP000486602">
    <property type="component" value="Unassembled WGS sequence"/>
</dbReference>
<organism evidence="2 3">
    <name type="scientific">Cryomorpha ignava</name>
    <dbReference type="NCBI Taxonomy" id="101383"/>
    <lineage>
        <taxon>Bacteria</taxon>
        <taxon>Pseudomonadati</taxon>
        <taxon>Bacteroidota</taxon>
        <taxon>Flavobacteriia</taxon>
        <taxon>Flavobacteriales</taxon>
        <taxon>Cryomorphaceae</taxon>
        <taxon>Cryomorpha</taxon>
    </lineage>
</organism>
<feature type="domain" description="HipA-like kinase" evidence="1">
    <location>
        <begin position="4"/>
        <end position="230"/>
    </location>
</feature>
<dbReference type="InterPro" id="IPR046748">
    <property type="entry name" value="HipA_2"/>
</dbReference>
<comment type="caution">
    <text evidence="2">The sequence shown here is derived from an EMBL/GenBank/DDBJ whole genome shotgun (WGS) entry which is preliminary data.</text>
</comment>
<evidence type="ECO:0000259" key="1">
    <source>
        <dbReference type="Pfam" id="PF20613"/>
    </source>
</evidence>